<dbReference type="AlphaFoldDB" id="A0A4R5KWI3"/>
<dbReference type="Proteomes" id="UP000295636">
    <property type="component" value="Unassembled WGS sequence"/>
</dbReference>
<evidence type="ECO:0000259" key="2">
    <source>
        <dbReference type="Pfam" id="PF17881"/>
    </source>
</evidence>
<evidence type="ECO:0000313" key="4">
    <source>
        <dbReference type="Proteomes" id="UP000295636"/>
    </source>
</evidence>
<keyword evidence="1" id="KW-0812">Transmembrane</keyword>
<dbReference type="Pfam" id="PF17881">
    <property type="entry name" value="TseB"/>
    <property type="match status" value="1"/>
</dbReference>
<dbReference type="Gene3D" id="3.10.450.40">
    <property type="match status" value="2"/>
</dbReference>
<gene>
    <name evidence="3" type="ORF">E1757_05905</name>
</gene>
<accession>A0A4R5KWI3</accession>
<feature type="transmembrane region" description="Helical" evidence="1">
    <location>
        <begin position="6"/>
        <end position="27"/>
    </location>
</feature>
<dbReference type="OrthoDB" id="2678417at2"/>
<dbReference type="EMBL" id="SMRT01000002">
    <property type="protein sequence ID" value="TDF99387.1"/>
    <property type="molecule type" value="Genomic_DNA"/>
</dbReference>
<dbReference type="SUPFAM" id="SSF54403">
    <property type="entry name" value="Cystatin/monellin"/>
    <property type="match status" value="2"/>
</dbReference>
<protein>
    <recommendedName>
        <fullName evidence="2">Cell wall elongation regulator TseB-like domain-containing protein</fullName>
    </recommendedName>
</protein>
<dbReference type="InterPro" id="IPR046350">
    <property type="entry name" value="Cystatin_sf"/>
</dbReference>
<organism evidence="3 4">
    <name type="scientific">Paenibacillus piri</name>
    <dbReference type="NCBI Taxonomy" id="2547395"/>
    <lineage>
        <taxon>Bacteria</taxon>
        <taxon>Bacillati</taxon>
        <taxon>Bacillota</taxon>
        <taxon>Bacilli</taxon>
        <taxon>Bacillales</taxon>
        <taxon>Paenibacillaceae</taxon>
        <taxon>Paenibacillus</taxon>
    </lineage>
</organism>
<reference evidence="3 4" key="1">
    <citation type="submission" date="2019-03" db="EMBL/GenBank/DDBJ databases">
        <title>This is whole genome sequence of Paenibacillus sp MS74 strain.</title>
        <authorList>
            <person name="Trinh H.N."/>
        </authorList>
    </citation>
    <scope>NUCLEOTIDE SEQUENCE [LARGE SCALE GENOMIC DNA]</scope>
    <source>
        <strain evidence="3 4">MS74</strain>
    </source>
</reference>
<evidence type="ECO:0000256" key="1">
    <source>
        <dbReference type="SAM" id="Phobius"/>
    </source>
</evidence>
<comment type="caution">
    <text evidence="3">The sequence shown here is derived from an EMBL/GenBank/DDBJ whole genome shotgun (WGS) entry which is preliminary data.</text>
</comment>
<dbReference type="InterPro" id="IPR041401">
    <property type="entry name" value="TseB-like_dom"/>
</dbReference>
<proteinExistence type="predicted"/>
<sequence>MQPVKYKVIASAVVVLGLIVYLSIFIFNKVQEDEWKVQRSAVQTAYEKTILTEADKVETFVGDQPFTVVHGMDKIGQRLIVWVGQDQIYTQMETDGITADQAGQLLMARQPAAEIMRLIPGVLNGALVWEAFYKVMPEDAGRGHFYYDYYNFKDGAYIDTYNLNIN</sequence>
<keyword evidence="1" id="KW-1133">Transmembrane helix</keyword>
<evidence type="ECO:0000313" key="3">
    <source>
        <dbReference type="EMBL" id="TDF99387.1"/>
    </source>
</evidence>
<keyword evidence="4" id="KW-1185">Reference proteome</keyword>
<feature type="domain" description="Cell wall elongation regulator TseB-like" evidence="2">
    <location>
        <begin position="41"/>
        <end position="83"/>
    </location>
</feature>
<name>A0A4R5KWI3_9BACL</name>
<keyword evidence="1" id="KW-0472">Membrane</keyword>